<dbReference type="STRING" id="158190.SpiGrapes_1017"/>
<accession>G8QRQ8</accession>
<dbReference type="SUPFAM" id="SSF53822">
    <property type="entry name" value="Periplasmic binding protein-like I"/>
    <property type="match status" value="1"/>
</dbReference>
<dbReference type="KEGG" id="sgp:SpiGrapes_1017"/>
<dbReference type="InterPro" id="IPR010982">
    <property type="entry name" value="Lambda_DNA-bd_dom_sf"/>
</dbReference>
<dbReference type="GO" id="GO:0003700">
    <property type="term" value="F:DNA-binding transcription factor activity"/>
    <property type="evidence" value="ECO:0007669"/>
    <property type="project" value="TreeGrafter"/>
</dbReference>
<dbReference type="InterPro" id="IPR046335">
    <property type="entry name" value="LacI/GalR-like_sensor"/>
</dbReference>
<dbReference type="CDD" id="cd01392">
    <property type="entry name" value="HTH_LacI"/>
    <property type="match status" value="1"/>
</dbReference>
<dbReference type="Pfam" id="PF13377">
    <property type="entry name" value="Peripla_BP_3"/>
    <property type="match status" value="1"/>
</dbReference>
<evidence type="ECO:0000256" key="3">
    <source>
        <dbReference type="ARBA" id="ARBA00023163"/>
    </source>
</evidence>
<evidence type="ECO:0000313" key="5">
    <source>
        <dbReference type="EMBL" id="AEV28841.1"/>
    </source>
</evidence>
<evidence type="ECO:0000313" key="6">
    <source>
        <dbReference type="Proteomes" id="UP000005632"/>
    </source>
</evidence>
<gene>
    <name evidence="5" type="ordered locus">SpiGrapes_1017</name>
</gene>
<sequence>MGKQVGRAEVAKSAGVSESTVSRALNDSPLISEEIKKKVREQAEILGYFPSRTATLFASNKSFTLGFVVPYYRNIMPFTRPYFPSLLDGLLLGSMDRGYNIGIVFEKHLGKYRTYNELINSHSYDGLVFAITKDDFPELDSMLEHKIPLVLVNNYHDGAASVYARPDKGMALAFEHAVTLGHHSIGYITGDLRFKNGKDRLAVFETLAAQYHLDIQIVEGNFSRSSGFEALSSFGRRPSLVMTASDRQAFGFMQACLEHGIKIPQEISVIGYDNFQLAGTSSPPLTTVDHPITEMGKLAANMVIDMIQKGTLPEQRWVDTGFMIRKSTAVCGGFQ</sequence>
<dbReference type="Proteomes" id="UP000005632">
    <property type="component" value="Chromosome"/>
</dbReference>
<dbReference type="GO" id="GO:0000976">
    <property type="term" value="F:transcription cis-regulatory region binding"/>
    <property type="evidence" value="ECO:0007669"/>
    <property type="project" value="TreeGrafter"/>
</dbReference>
<dbReference type="eggNOG" id="COG1609">
    <property type="taxonomic scope" value="Bacteria"/>
</dbReference>
<dbReference type="InterPro" id="IPR000843">
    <property type="entry name" value="HTH_LacI"/>
</dbReference>
<keyword evidence="1" id="KW-0805">Transcription regulation</keyword>
<dbReference type="InterPro" id="IPR028082">
    <property type="entry name" value="Peripla_BP_I"/>
</dbReference>
<keyword evidence="3" id="KW-0804">Transcription</keyword>
<dbReference type="AlphaFoldDB" id="G8QRQ8"/>
<dbReference type="SUPFAM" id="SSF47413">
    <property type="entry name" value="lambda repressor-like DNA-binding domains"/>
    <property type="match status" value="1"/>
</dbReference>
<evidence type="ECO:0000256" key="2">
    <source>
        <dbReference type="ARBA" id="ARBA00023125"/>
    </source>
</evidence>
<dbReference type="CDD" id="cd06267">
    <property type="entry name" value="PBP1_LacI_sugar_binding-like"/>
    <property type="match status" value="1"/>
</dbReference>
<dbReference type="OrthoDB" id="305766at2"/>
<proteinExistence type="predicted"/>
<organism evidence="5 6">
    <name type="scientific">Sphaerochaeta pleomorpha (strain ATCC BAA-1885 / DSM 22778 / Grapes)</name>
    <dbReference type="NCBI Taxonomy" id="158190"/>
    <lineage>
        <taxon>Bacteria</taxon>
        <taxon>Pseudomonadati</taxon>
        <taxon>Spirochaetota</taxon>
        <taxon>Spirochaetia</taxon>
        <taxon>Spirochaetales</taxon>
        <taxon>Sphaerochaetaceae</taxon>
        <taxon>Sphaerochaeta</taxon>
    </lineage>
</organism>
<dbReference type="Gene3D" id="3.40.50.2300">
    <property type="match status" value="2"/>
</dbReference>
<feature type="domain" description="HTH lacI-type" evidence="4">
    <location>
        <begin position="5"/>
        <end position="59"/>
    </location>
</feature>
<dbReference type="PANTHER" id="PTHR30146">
    <property type="entry name" value="LACI-RELATED TRANSCRIPTIONAL REPRESSOR"/>
    <property type="match status" value="1"/>
</dbReference>
<evidence type="ECO:0000259" key="4">
    <source>
        <dbReference type="PROSITE" id="PS50932"/>
    </source>
</evidence>
<dbReference type="EMBL" id="CP003155">
    <property type="protein sequence ID" value="AEV28841.1"/>
    <property type="molecule type" value="Genomic_DNA"/>
</dbReference>
<protein>
    <submittedName>
        <fullName evidence="5">Transcriptional regulator</fullName>
    </submittedName>
</protein>
<evidence type="ECO:0000256" key="1">
    <source>
        <dbReference type="ARBA" id="ARBA00023015"/>
    </source>
</evidence>
<dbReference type="HOGENOM" id="CLU_037628_6_1_12"/>
<name>G8QRQ8_SPHPG</name>
<dbReference type="RefSeq" id="WP_014269690.1">
    <property type="nucleotide sequence ID" value="NC_016633.1"/>
</dbReference>
<keyword evidence="2" id="KW-0238">DNA-binding</keyword>
<dbReference type="PANTHER" id="PTHR30146:SF109">
    <property type="entry name" value="HTH-TYPE TRANSCRIPTIONAL REGULATOR GALS"/>
    <property type="match status" value="1"/>
</dbReference>
<reference evidence="5 6" key="1">
    <citation type="submission" date="2011-11" db="EMBL/GenBank/DDBJ databases">
        <title>Complete sequence of Spirochaeta sp. grapes.</title>
        <authorList>
            <consortium name="US DOE Joint Genome Institute"/>
            <person name="Lucas S."/>
            <person name="Han J."/>
            <person name="Lapidus A."/>
            <person name="Cheng J.-F."/>
            <person name="Goodwin L."/>
            <person name="Pitluck S."/>
            <person name="Peters L."/>
            <person name="Ovchinnikova G."/>
            <person name="Munk A.C."/>
            <person name="Detter J.C."/>
            <person name="Han C."/>
            <person name="Tapia R."/>
            <person name="Land M."/>
            <person name="Hauser L."/>
            <person name="Kyrpides N."/>
            <person name="Ivanova N."/>
            <person name="Pagani I."/>
            <person name="Ritalahtilisa K."/>
            <person name="Loeffler F."/>
            <person name="Woyke T."/>
        </authorList>
    </citation>
    <scope>NUCLEOTIDE SEQUENCE [LARGE SCALE GENOMIC DNA]</scope>
    <source>
        <strain evidence="6">ATCC BAA-1885 / DSM 22778 / Grapes</strain>
    </source>
</reference>
<dbReference type="Gene3D" id="1.10.260.40">
    <property type="entry name" value="lambda repressor-like DNA-binding domains"/>
    <property type="match status" value="1"/>
</dbReference>
<keyword evidence="6" id="KW-1185">Reference proteome</keyword>
<dbReference type="Pfam" id="PF00356">
    <property type="entry name" value="LacI"/>
    <property type="match status" value="1"/>
</dbReference>
<dbReference type="PROSITE" id="PS50932">
    <property type="entry name" value="HTH_LACI_2"/>
    <property type="match status" value="1"/>
</dbReference>
<dbReference type="SMART" id="SM00354">
    <property type="entry name" value="HTH_LACI"/>
    <property type="match status" value="1"/>
</dbReference>